<reference evidence="9" key="1">
    <citation type="journal article" date="2024" name="Gigascience">
        <title>Chromosome-level genome of the poultry shaft louse Menopon gallinae provides insight into the host-switching and adaptive evolution of parasitic lice.</title>
        <authorList>
            <person name="Xu Y."/>
            <person name="Ma L."/>
            <person name="Liu S."/>
            <person name="Liang Y."/>
            <person name="Liu Q."/>
            <person name="He Z."/>
            <person name="Tian L."/>
            <person name="Duan Y."/>
            <person name="Cai W."/>
            <person name="Li H."/>
            <person name="Song F."/>
        </authorList>
    </citation>
    <scope>NUCLEOTIDE SEQUENCE</scope>
    <source>
        <strain evidence="9">Cailab_2023a</strain>
    </source>
</reference>
<dbReference type="GO" id="GO:0006626">
    <property type="term" value="P:protein targeting to mitochondrion"/>
    <property type="evidence" value="ECO:0007669"/>
    <property type="project" value="TreeGrafter"/>
</dbReference>
<keyword evidence="3" id="KW-0677">Repeat</keyword>
<name>A0AAW2HNA4_9NEOP</name>
<dbReference type="EMBL" id="JARGDH010000004">
    <property type="protein sequence ID" value="KAL0271138.1"/>
    <property type="molecule type" value="Genomic_DNA"/>
</dbReference>
<comment type="subcellular location">
    <subcellularLocation>
        <location evidence="1">Cytoplasm</location>
    </subcellularLocation>
</comment>
<dbReference type="Pfam" id="PF13877">
    <property type="entry name" value="RPAP3_C"/>
    <property type="match status" value="1"/>
</dbReference>
<dbReference type="PANTHER" id="PTHR45984:SF1">
    <property type="entry name" value="SPAG1 AXONEMAL DYNEIN ASSEMBLY FACTOR"/>
    <property type="match status" value="1"/>
</dbReference>
<keyword evidence="6" id="KW-0175">Coiled coil</keyword>
<comment type="caution">
    <text evidence="9">The sequence shown here is derived from an EMBL/GenBank/DDBJ whole genome shotgun (WGS) entry which is preliminary data.</text>
</comment>
<evidence type="ECO:0000256" key="1">
    <source>
        <dbReference type="ARBA" id="ARBA00004496"/>
    </source>
</evidence>
<evidence type="ECO:0000313" key="9">
    <source>
        <dbReference type="EMBL" id="KAL0271138.1"/>
    </source>
</evidence>
<dbReference type="Gene3D" id="1.25.40.10">
    <property type="entry name" value="Tetratricopeptide repeat domain"/>
    <property type="match status" value="1"/>
</dbReference>
<dbReference type="InterPro" id="IPR019734">
    <property type="entry name" value="TPR_rpt"/>
</dbReference>
<evidence type="ECO:0000256" key="2">
    <source>
        <dbReference type="ARBA" id="ARBA00022490"/>
    </source>
</evidence>
<feature type="region of interest" description="Disordered" evidence="7">
    <location>
        <begin position="449"/>
        <end position="513"/>
    </location>
</feature>
<dbReference type="InterPro" id="IPR051982">
    <property type="entry name" value="CiliaryAsmbly_MitoImport"/>
</dbReference>
<feature type="region of interest" description="Disordered" evidence="7">
    <location>
        <begin position="593"/>
        <end position="676"/>
    </location>
</feature>
<proteinExistence type="predicted"/>
<feature type="compositionally biased region" description="Basic residues" evidence="7">
    <location>
        <begin position="617"/>
        <end position="628"/>
    </location>
</feature>
<dbReference type="GO" id="GO:0031072">
    <property type="term" value="F:heat shock protein binding"/>
    <property type="evidence" value="ECO:0007669"/>
    <property type="project" value="TreeGrafter"/>
</dbReference>
<feature type="coiled-coil region" evidence="6">
    <location>
        <begin position="141"/>
        <end position="211"/>
    </location>
</feature>
<feature type="domain" description="RNA-polymerase II-associated protein 3-like C-terminal" evidence="8">
    <location>
        <begin position="753"/>
        <end position="844"/>
    </location>
</feature>
<dbReference type="Pfam" id="PF00515">
    <property type="entry name" value="TPR_1"/>
    <property type="match status" value="1"/>
</dbReference>
<dbReference type="SMART" id="SM00028">
    <property type="entry name" value="TPR"/>
    <property type="match status" value="3"/>
</dbReference>
<dbReference type="SUPFAM" id="SSF48452">
    <property type="entry name" value="TPR-like"/>
    <property type="match status" value="1"/>
</dbReference>
<gene>
    <name evidence="9" type="ORF">PYX00_008330</name>
</gene>
<dbReference type="PANTHER" id="PTHR45984">
    <property type="entry name" value="RNA (RNA) POLYMERASE II ASSOCIATED PROTEIN HOMOLOG"/>
    <property type="match status" value="1"/>
</dbReference>
<feature type="compositionally biased region" description="Basic and acidic residues" evidence="7">
    <location>
        <begin position="629"/>
        <end position="638"/>
    </location>
</feature>
<evidence type="ECO:0000256" key="4">
    <source>
        <dbReference type="ARBA" id="ARBA00022803"/>
    </source>
</evidence>
<keyword evidence="2" id="KW-0963">Cytoplasm</keyword>
<feature type="compositionally biased region" description="Basic and acidic residues" evidence="7">
    <location>
        <begin position="662"/>
        <end position="673"/>
    </location>
</feature>
<protein>
    <recommendedName>
        <fullName evidence="8">RNA-polymerase II-associated protein 3-like C-terminal domain-containing protein</fullName>
    </recommendedName>
</protein>
<dbReference type="InterPro" id="IPR025986">
    <property type="entry name" value="RPAP3-like_C"/>
</dbReference>
<dbReference type="InterPro" id="IPR011990">
    <property type="entry name" value="TPR-like_helical_dom_sf"/>
</dbReference>
<dbReference type="GO" id="GO:0005829">
    <property type="term" value="C:cytosol"/>
    <property type="evidence" value="ECO:0007669"/>
    <property type="project" value="TreeGrafter"/>
</dbReference>
<evidence type="ECO:0000256" key="6">
    <source>
        <dbReference type="SAM" id="Coils"/>
    </source>
</evidence>
<evidence type="ECO:0000256" key="7">
    <source>
        <dbReference type="SAM" id="MobiDB-lite"/>
    </source>
</evidence>
<evidence type="ECO:0000259" key="8">
    <source>
        <dbReference type="Pfam" id="PF13877"/>
    </source>
</evidence>
<feature type="repeat" description="TPR" evidence="5">
    <location>
        <begin position="264"/>
        <end position="297"/>
    </location>
</feature>
<feature type="compositionally biased region" description="Basic and acidic residues" evidence="7">
    <location>
        <begin position="460"/>
        <end position="475"/>
    </location>
</feature>
<keyword evidence="4 5" id="KW-0802">TPR repeat</keyword>
<accession>A0AAW2HNA4</accession>
<dbReference type="AlphaFoldDB" id="A0AAW2HNA4"/>
<dbReference type="PROSITE" id="PS50005">
    <property type="entry name" value="TPR"/>
    <property type="match status" value="1"/>
</dbReference>
<dbReference type="GO" id="GO:0005739">
    <property type="term" value="C:mitochondrion"/>
    <property type="evidence" value="ECO:0007669"/>
    <property type="project" value="TreeGrafter"/>
</dbReference>
<evidence type="ECO:0000256" key="3">
    <source>
        <dbReference type="ARBA" id="ARBA00022737"/>
    </source>
</evidence>
<evidence type="ECO:0000256" key="5">
    <source>
        <dbReference type="PROSITE-ProRule" id="PRU00339"/>
    </source>
</evidence>
<feature type="coiled-coil region" evidence="6">
    <location>
        <begin position="277"/>
        <end position="311"/>
    </location>
</feature>
<sequence length="873" mass="99987">MEGDSRNPRVSLLKKYDIPIDHLSYEYIESCKDKKELERIIRILRSGQEGIYPDLLKTAENQLRQISPDSRVLRLETPALTKEAFTNEEWKILEDEILSWEEEMTVIDKGLEFEKQRFDTVGNKNLPEVRKIIQKENDRNKKKAETNKIKIETNIKNERIKSGDYAAWDKFDVDKELLKLDLEEERTQEKNAKLKREIEKKEKKEKTEEKKIEPINIDPDSYSNTEQQIIANQAKDRGNESFKTGDYSTALKYYNLSLKLCPTVNAYNNRAMTYIKLQNYQEALGDCNEVLKREQNNIKALHRRATAYQNLGGDNNNELALKDLLKIISLEPTNRVAQSDLQALKKKLNIQDVGKKFRMFIEESGNDHVKDFLSKSADKSAWNDSDNLAAVRKLPLTYYGPSTSTFQCEPQSMSHRMLSGPTLFGEVMCKCNGNATRQNPLCHRCGEKLSRPRKKRKPVAKPEVDAAAEKTESKDQANAVPTQGDNEVKSKTALNEENEKSKLAASEGGNGDNEIVQKMDQKIDELQNVMTELKISDQKVDKISDIEVKAAESEIEKLDLSVKERKNIDNEQFKELGVDGGTMQRNKEETFVLNNQNSVKDNQCLPCASSQSEIKTKTKKKRSRKKKSKEPGEQEGLHSRMYSEPAMIVQATKYLKPTSAEPKPEIDDAKESQKNNSETMIQFKSFVQNKKSPGTGSGVLKTTTASSNFEDRNFKVYTENSIDRIARNYEGNKENILESNYKDYDIDGTPSLKSSFEFMKSWEAMKKSDESYEKRAEIIRLMQPEDLKAVIGNNLDPDMLKSLLECLEKHILDSDPKKVTGILKELPQIPRFGLVNLFLSPNERRVLDRLIESTERKGFALDEESKNSLRVPF</sequence>
<organism evidence="9">
    <name type="scientific">Menopon gallinae</name>
    <name type="common">poultry shaft louse</name>
    <dbReference type="NCBI Taxonomy" id="328185"/>
    <lineage>
        <taxon>Eukaryota</taxon>
        <taxon>Metazoa</taxon>
        <taxon>Ecdysozoa</taxon>
        <taxon>Arthropoda</taxon>
        <taxon>Hexapoda</taxon>
        <taxon>Insecta</taxon>
        <taxon>Pterygota</taxon>
        <taxon>Neoptera</taxon>
        <taxon>Paraneoptera</taxon>
        <taxon>Psocodea</taxon>
        <taxon>Troctomorpha</taxon>
        <taxon>Phthiraptera</taxon>
        <taxon>Amblycera</taxon>
        <taxon>Menoponidae</taxon>
        <taxon>Menopon</taxon>
    </lineage>
</organism>